<proteinExistence type="predicted"/>
<sequence>MESSQNKLQKNKEFSQTIMQLFVTLTFVFGVVCFSAVFAGNPELEEHFKETLKKCAEDSGIDLADLESVKNGEAAADEKMNCFGACILKGINVLDEEGTVHKEVAIDMIPEDAPRDEAIKLIETCAEHKGKDDCDTAGLIFNCLLDNKAAQMFKVPEE</sequence>
<dbReference type="CDD" id="cd23992">
    <property type="entry name" value="PBP_GOBP"/>
    <property type="match status" value="1"/>
</dbReference>
<dbReference type="InParanoid" id="A0A6J0BFA7"/>
<dbReference type="Gene3D" id="1.10.238.20">
    <property type="entry name" value="Pheromone/general odorant binding protein domain"/>
    <property type="match status" value="1"/>
</dbReference>
<keyword evidence="3" id="KW-1185">Reference proteome</keyword>
<gene>
    <name evidence="4" type="primary">LOC107218882</name>
</gene>
<dbReference type="OrthoDB" id="7665616at2759"/>
<name>A0A6J0BFA7_NEOLC</name>
<dbReference type="GeneID" id="107218882"/>
<keyword evidence="2" id="KW-0472">Membrane</keyword>
<dbReference type="GO" id="GO:0007608">
    <property type="term" value="P:sensory perception of smell"/>
    <property type="evidence" value="ECO:0007669"/>
    <property type="project" value="TreeGrafter"/>
</dbReference>
<dbReference type="SMART" id="SM00708">
    <property type="entry name" value="PhBP"/>
    <property type="match status" value="1"/>
</dbReference>
<dbReference type="Proteomes" id="UP000829291">
    <property type="component" value="Chromosome 6"/>
</dbReference>
<dbReference type="SUPFAM" id="SSF47565">
    <property type="entry name" value="Insect pheromone/odorant-binding proteins"/>
    <property type="match status" value="1"/>
</dbReference>
<accession>A0A6J0BFA7</accession>
<dbReference type="PANTHER" id="PTHR11857">
    <property type="entry name" value="ODORANT BINDING PROTEIN-RELATED"/>
    <property type="match status" value="1"/>
</dbReference>
<evidence type="ECO:0000313" key="4">
    <source>
        <dbReference type="RefSeq" id="XP_015512398.2"/>
    </source>
</evidence>
<keyword evidence="2" id="KW-1133">Transmembrane helix</keyword>
<dbReference type="GO" id="GO:0005549">
    <property type="term" value="F:odorant binding"/>
    <property type="evidence" value="ECO:0007669"/>
    <property type="project" value="InterPro"/>
</dbReference>
<protein>
    <submittedName>
        <fullName evidence="4">General odorant-binding protein 19d</fullName>
    </submittedName>
</protein>
<dbReference type="GO" id="GO:0005615">
    <property type="term" value="C:extracellular space"/>
    <property type="evidence" value="ECO:0007669"/>
    <property type="project" value="TreeGrafter"/>
</dbReference>
<evidence type="ECO:0000313" key="3">
    <source>
        <dbReference type="Proteomes" id="UP000829291"/>
    </source>
</evidence>
<dbReference type="Pfam" id="PF01395">
    <property type="entry name" value="PBP_GOBP"/>
    <property type="match status" value="1"/>
</dbReference>
<reference evidence="4" key="1">
    <citation type="submission" date="2025-08" db="UniProtKB">
        <authorList>
            <consortium name="RefSeq"/>
        </authorList>
    </citation>
    <scope>IDENTIFICATION</scope>
    <source>
        <tissue evidence="4">Thorax and Abdomen</tissue>
    </source>
</reference>
<dbReference type="InterPro" id="IPR036728">
    <property type="entry name" value="PBP_GOBP_sf"/>
</dbReference>
<evidence type="ECO:0000256" key="1">
    <source>
        <dbReference type="ARBA" id="ARBA00022729"/>
    </source>
</evidence>
<dbReference type="KEGG" id="nlo:107218882"/>
<feature type="transmembrane region" description="Helical" evidence="2">
    <location>
        <begin position="21"/>
        <end position="40"/>
    </location>
</feature>
<evidence type="ECO:0000256" key="2">
    <source>
        <dbReference type="SAM" id="Phobius"/>
    </source>
</evidence>
<dbReference type="InterPro" id="IPR006170">
    <property type="entry name" value="PBP/GOBP"/>
</dbReference>
<organism evidence="4">
    <name type="scientific">Neodiprion lecontei</name>
    <name type="common">Redheaded pine sawfly</name>
    <dbReference type="NCBI Taxonomy" id="441921"/>
    <lineage>
        <taxon>Eukaryota</taxon>
        <taxon>Metazoa</taxon>
        <taxon>Ecdysozoa</taxon>
        <taxon>Arthropoda</taxon>
        <taxon>Hexapoda</taxon>
        <taxon>Insecta</taxon>
        <taxon>Pterygota</taxon>
        <taxon>Neoptera</taxon>
        <taxon>Endopterygota</taxon>
        <taxon>Hymenoptera</taxon>
        <taxon>Tenthredinoidea</taxon>
        <taxon>Diprionidae</taxon>
        <taxon>Diprioninae</taxon>
        <taxon>Neodiprion</taxon>
    </lineage>
</organism>
<dbReference type="RefSeq" id="XP_015512398.2">
    <property type="nucleotide sequence ID" value="XM_015656912.2"/>
</dbReference>
<dbReference type="AlphaFoldDB" id="A0A6J0BFA7"/>
<keyword evidence="2" id="KW-0812">Transmembrane</keyword>
<keyword evidence="1" id="KW-0732">Signal</keyword>